<evidence type="ECO:0000256" key="3">
    <source>
        <dbReference type="ARBA" id="ARBA00022692"/>
    </source>
</evidence>
<keyword evidence="3 7" id="KW-0812">Transmembrane</keyword>
<keyword evidence="4 7" id="KW-1133">Transmembrane helix</keyword>
<organism evidence="8 9">
    <name type="scientific">Trichomonascus ciferrii</name>
    <dbReference type="NCBI Taxonomy" id="44093"/>
    <lineage>
        <taxon>Eukaryota</taxon>
        <taxon>Fungi</taxon>
        <taxon>Dikarya</taxon>
        <taxon>Ascomycota</taxon>
        <taxon>Saccharomycotina</taxon>
        <taxon>Dipodascomycetes</taxon>
        <taxon>Dipodascales</taxon>
        <taxon>Trichomonascaceae</taxon>
        <taxon>Trichomonascus</taxon>
        <taxon>Trichomonascus ciferrii complex</taxon>
    </lineage>
</organism>
<evidence type="ECO:0000256" key="1">
    <source>
        <dbReference type="ARBA" id="ARBA00004141"/>
    </source>
</evidence>
<feature type="transmembrane region" description="Helical" evidence="7">
    <location>
        <begin position="243"/>
        <end position="266"/>
    </location>
</feature>
<feature type="transmembrane region" description="Helical" evidence="7">
    <location>
        <begin position="490"/>
        <end position="512"/>
    </location>
</feature>
<comment type="subcellular location">
    <subcellularLocation>
        <location evidence="1">Membrane</location>
        <topology evidence="1">Multi-pass membrane protein</topology>
    </subcellularLocation>
</comment>
<protein>
    <submittedName>
        <fullName evidence="8">Uncharacterized protein</fullName>
    </submittedName>
</protein>
<dbReference type="PANTHER" id="PTHR13317:SF4">
    <property type="entry name" value="TRANSMEMBRANE ANTERIOR POSTERIOR TRANSFORMATION PROTEIN 1 HOMOLOG"/>
    <property type="match status" value="1"/>
</dbReference>
<gene>
    <name evidence="8" type="ORF">TRICI_005664</name>
</gene>
<evidence type="ECO:0000313" key="8">
    <source>
        <dbReference type="EMBL" id="KAA8903627.1"/>
    </source>
</evidence>
<dbReference type="InterPro" id="IPR008010">
    <property type="entry name" value="Tatp1"/>
</dbReference>
<comment type="caution">
    <text evidence="8">The sequence shown here is derived from an EMBL/GenBank/DDBJ whole genome shotgun (WGS) entry which is preliminary data.</text>
</comment>
<proteinExistence type="inferred from homology"/>
<reference evidence="8" key="1">
    <citation type="journal article" date="2019" name="G3 (Bethesda)">
        <title>Genome Assemblies of Two Rare Opportunistic Yeast Pathogens: Diutina rugosa (syn. Candida rugosa) and Trichomonascus ciferrii (syn. Candida ciferrii).</title>
        <authorList>
            <person name="Mixao V."/>
            <person name="Saus E."/>
            <person name="Hansen A.P."/>
            <person name="Lass-Florl C."/>
            <person name="Gabaldon T."/>
        </authorList>
    </citation>
    <scope>NUCLEOTIDE SEQUENCE</scope>
    <source>
        <strain evidence="8">CBS 4856</strain>
    </source>
</reference>
<feature type="compositionally biased region" description="Pro residues" evidence="6">
    <location>
        <begin position="49"/>
        <end position="59"/>
    </location>
</feature>
<dbReference type="PANTHER" id="PTHR13317">
    <property type="entry name" value="TRANSMEMBRANE ANTERIOR POSTERIOR TRANSFORMATION PROTEIN 1 HOMOLOG"/>
    <property type="match status" value="1"/>
</dbReference>
<comment type="similarity">
    <text evidence="2">Belongs to the TAPT1 family.</text>
</comment>
<dbReference type="EMBL" id="SWFS01000439">
    <property type="protein sequence ID" value="KAA8903627.1"/>
    <property type="molecule type" value="Genomic_DNA"/>
</dbReference>
<evidence type="ECO:0000256" key="5">
    <source>
        <dbReference type="ARBA" id="ARBA00023136"/>
    </source>
</evidence>
<dbReference type="GO" id="GO:0005789">
    <property type="term" value="C:endoplasmic reticulum membrane"/>
    <property type="evidence" value="ECO:0007669"/>
    <property type="project" value="TreeGrafter"/>
</dbReference>
<keyword evidence="9" id="KW-1185">Reference proteome</keyword>
<evidence type="ECO:0000256" key="2">
    <source>
        <dbReference type="ARBA" id="ARBA00008803"/>
    </source>
</evidence>
<sequence length="603" mass="67023">MVVPEGSSSGVGGQPTVVLKRSLSTSSLKPSGSPTKTGSRGRPSKSNPGPAPLIAPPPFVKDSSAKPSPASHHRPSTGGGSKPGVSGSLTLWEYLMFELYGHGDSIFTEEKTESLLNVIKIPLSLERVVMFGLLACLDSFLYTFTILPLRIIYSLYSLVSPKVAFPSYRKGDLIKGSILAILLALLLKLDTSKIYHGIRGQAAIKLYVMFNVLEIADKLCSAIGQDIMECLYSSTTLKNSKRLLLFAVLAIIYGCIHSLVLLYQIITLNVAVNSYSNALLTLLLSNQFAEIKSAVFKKFERENLFQLTCADITERFQLSAMLLVIGTRNVVEVNTTGIIPSSWAGWNRWLGALFGPAVVVVGSEVVVDWLKHAYVTKFNNIRPKVYQKFLDVLSIDYAENAFSDLIMTKRTGLPVYPLAAVFVRMLLQSYSIFAEQASNTHTCTYHYTTSYSLHQTSQTSLSYAASPSARSALDKVDEFFRAKVPYYSPAGIYFSLNSLLVIITIFTVLLAMKLVLGSMLFKYTSDRYAAIRSSTRRHRKSQPQESDYLPHKDKGFGVIELDDKMRSKLYDPDEEIPEQRERPKPSIDFGHVTRFKMVAKRIW</sequence>
<feature type="compositionally biased region" description="Low complexity" evidence="6">
    <location>
        <begin position="19"/>
        <end position="37"/>
    </location>
</feature>
<name>A0A642UQU2_9ASCO</name>
<dbReference type="Proteomes" id="UP000761534">
    <property type="component" value="Unassembled WGS sequence"/>
</dbReference>
<evidence type="ECO:0000256" key="7">
    <source>
        <dbReference type="SAM" id="Phobius"/>
    </source>
</evidence>
<accession>A0A642UQU2</accession>
<feature type="transmembrane region" description="Helical" evidence="7">
    <location>
        <begin position="349"/>
        <end position="370"/>
    </location>
</feature>
<keyword evidence="5 7" id="KW-0472">Membrane</keyword>
<evidence type="ECO:0000256" key="4">
    <source>
        <dbReference type="ARBA" id="ARBA00022989"/>
    </source>
</evidence>
<evidence type="ECO:0000256" key="6">
    <source>
        <dbReference type="SAM" id="MobiDB-lite"/>
    </source>
</evidence>
<dbReference type="AlphaFoldDB" id="A0A642UQU2"/>
<evidence type="ECO:0000313" key="9">
    <source>
        <dbReference type="Proteomes" id="UP000761534"/>
    </source>
</evidence>
<dbReference type="VEuPathDB" id="FungiDB:TRICI_005664"/>
<feature type="transmembrane region" description="Helical" evidence="7">
    <location>
        <begin position="128"/>
        <end position="153"/>
    </location>
</feature>
<dbReference type="Pfam" id="PF05346">
    <property type="entry name" value="DUF747"/>
    <property type="match status" value="1"/>
</dbReference>
<dbReference type="OrthoDB" id="5376140at2759"/>
<feature type="region of interest" description="Disordered" evidence="6">
    <location>
        <begin position="1"/>
        <end position="84"/>
    </location>
</feature>